<dbReference type="PANTHER" id="PTHR42912:SF80">
    <property type="entry name" value="METHYLTRANSFERASE DOMAIN-CONTAINING PROTEIN"/>
    <property type="match status" value="1"/>
</dbReference>
<feature type="domain" description="Methyltransferase type 11" evidence="2">
    <location>
        <begin position="207"/>
        <end position="324"/>
    </location>
</feature>
<keyword evidence="1" id="KW-0732">Signal</keyword>
<dbReference type="InterPro" id="IPR029063">
    <property type="entry name" value="SAM-dependent_MTases_sf"/>
</dbReference>
<evidence type="ECO:0000256" key="1">
    <source>
        <dbReference type="SAM" id="SignalP"/>
    </source>
</evidence>
<feature type="chain" id="PRO_5005191904" description="Methyltransferase type 11 domain-containing protein" evidence="1">
    <location>
        <begin position="23"/>
        <end position="391"/>
    </location>
</feature>
<dbReference type="GO" id="GO:0008757">
    <property type="term" value="F:S-adenosylmethionine-dependent methyltransferase activity"/>
    <property type="evidence" value="ECO:0007669"/>
    <property type="project" value="InterPro"/>
</dbReference>
<organism evidence="3">
    <name type="scientific">Chromera velia CCMP2878</name>
    <dbReference type="NCBI Taxonomy" id="1169474"/>
    <lineage>
        <taxon>Eukaryota</taxon>
        <taxon>Sar</taxon>
        <taxon>Alveolata</taxon>
        <taxon>Colpodellida</taxon>
        <taxon>Chromeraceae</taxon>
        <taxon>Chromera</taxon>
    </lineage>
</organism>
<feature type="signal peptide" evidence="1">
    <location>
        <begin position="1"/>
        <end position="22"/>
    </location>
</feature>
<dbReference type="InterPro" id="IPR050508">
    <property type="entry name" value="Methyltransf_Superfamily"/>
</dbReference>
<sequence>MSAARRVAFLVSVSCLLEGAARRHSEAFVQTGSLPIRRLSKGSPVLAAVSEAAVAEPNVLERPRWAGGGWLSDLVNAAIKTPAVFSLMKLGARQVLIKTAEDAGISWSQRSEALVRKARESGYLDSLTDETVDYPEYYLKEFHAYDSGNLSWEAAGECEPATFSMSQRVWKKEKMSHATSHGRLRSTFTDLLVSYLKEKKVNVKDAVDVGCSVGMSTLAVQEAVRPSRSMHGVDLSPFFLAVAKVREEEIAERVADTEGKRPGAKAGANERVKWRHAKAESLPFGSKSFDLYTLCFTLHELPQEPTREILREAFRVTRPGGVVALTDNDPRSPVIQNLPPPLFSLMKSTEPWSDQYYTFDLEEALREAGFSDVRYVPSDPRHRTVLAQRPK</sequence>
<reference evidence="3" key="1">
    <citation type="submission" date="2014-11" db="EMBL/GenBank/DDBJ databases">
        <authorList>
            <person name="Otto D Thomas"/>
            <person name="Naeem Raeece"/>
        </authorList>
    </citation>
    <scope>NUCLEOTIDE SEQUENCE</scope>
</reference>
<evidence type="ECO:0000313" key="3">
    <source>
        <dbReference type="EMBL" id="CEM48522.1"/>
    </source>
</evidence>
<dbReference type="SUPFAM" id="SSF53335">
    <property type="entry name" value="S-adenosyl-L-methionine-dependent methyltransferases"/>
    <property type="match status" value="1"/>
</dbReference>
<evidence type="ECO:0000259" key="2">
    <source>
        <dbReference type="Pfam" id="PF08241"/>
    </source>
</evidence>
<dbReference type="PANTHER" id="PTHR42912">
    <property type="entry name" value="METHYLTRANSFERASE"/>
    <property type="match status" value="1"/>
</dbReference>
<protein>
    <recommendedName>
        <fullName evidence="2">Methyltransferase type 11 domain-containing protein</fullName>
    </recommendedName>
</protein>
<name>A0A0G4HVW4_9ALVE</name>
<dbReference type="VEuPathDB" id="CryptoDB:Cvel_1414"/>
<gene>
    <name evidence="3" type="ORF">Cvel_1414</name>
</gene>
<dbReference type="PhylomeDB" id="A0A0G4HVW4"/>
<dbReference type="Pfam" id="PF08241">
    <property type="entry name" value="Methyltransf_11"/>
    <property type="match status" value="1"/>
</dbReference>
<proteinExistence type="predicted"/>
<dbReference type="Gene3D" id="3.40.50.150">
    <property type="entry name" value="Vaccinia Virus protein VP39"/>
    <property type="match status" value="1"/>
</dbReference>
<dbReference type="EMBL" id="CDMZ01004059">
    <property type="protein sequence ID" value="CEM48522.1"/>
    <property type="molecule type" value="Genomic_DNA"/>
</dbReference>
<accession>A0A0G4HVW4</accession>
<dbReference type="InterPro" id="IPR013216">
    <property type="entry name" value="Methyltransf_11"/>
</dbReference>
<dbReference type="CDD" id="cd02440">
    <property type="entry name" value="AdoMet_MTases"/>
    <property type="match status" value="1"/>
</dbReference>
<dbReference type="AlphaFoldDB" id="A0A0G4HVW4"/>